<protein>
    <submittedName>
        <fullName evidence="4">DNA-processing protein DprA</fullName>
    </submittedName>
</protein>
<evidence type="ECO:0000256" key="1">
    <source>
        <dbReference type="ARBA" id="ARBA00006525"/>
    </source>
</evidence>
<dbReference type="Proteomes" id="UP000824202">
    <property type="component" value="Unassembled WGS sequence"/>
</dbReference>
<feature type="domain" description="DprA winged helix" evidence="3">
    <location>
        <begin position="313"/>
        <end position="366"/>
    </location>
</feature>
<dbReference type="PANTHER" id="PTHR43022:SF1">
    <property type="entry name" value="PROTEIN SMF"/>
    <property type="match status" value="1"/>
</dbReference>
<organism evidence="4 5">
    <name type="scientific">Candidatus Odoribacter faecigallinarum</name>
    <dbReference type="NCBI Taxonomy" id="2838706"/>
    <lineage>
        <taxon>Bacteria</taxon>
        <taxon>Pseudomonadati</taxon>
        <taxon>Bacteroidota</taxon>
        <taxon>Bacteroidia</taxon>
        <taxon>Bacteroidales</taxon>
        <taxon>Odoribacteraceae</taxon>
        <taxon>Odoribacter</taxon>
    </lineage>
</organism>
<reference evidence="4" key="1">
    <citation type="journal article" date="2021" name="PeerJ">
        <title>Extensive microbial diversity within the chicken gut microbiome revealed by metagenomics and culture.</title>
        <authorList>
            <person name="Gilroy R."/>
            <person name="Ravi A."/>
            <person name="Getino M."/>
            <person name="Pursley I."/>
            <person name="Horton D.L."/>
            <person name="Alikhan N.F."/>
            <person name="Baker D."/>
            <person name="Gharbi K."/>
            <person name="Hall N."/>
            <person name="Watson M."/>
            <person name="Adriaenssens E.M."/>
            <person name="Foster-Nyarko E."/>
            <person name="Jarju S."/>
            <person name="Secka A."/>
            <person name="Antonio M."/>
            <person name="Oren A."/>
            <person name="Chaudhuri R.R."/>
            <person name="La Ragione R."/>
            <person name="Hildebrand F."/>
            <person name="Pallen M.J."/>
        </authorList>
    </citation>
    <scope>NUCLEOTIDE SEQUENCE</scope>
    <source>
        <strain evidence="4">23274</strain>
    </source>
</reference>
<comment type="caution">
    <text evidence="4">The sequence shown here is derived from an EMBL/GenBank/DDBJ whole genome shotgun (WGS) entry which is preliminary data.</text>
</comment>
<sequence>MNIENNTQCQIALSLLPRLNAIFSLPLMDRCGGIRAFFEESEQALAAIYQELEIHTPLPDRAKALEEAKRELGKTDLYGIRTCDATEEGYPPLLRECEDAPLVLYYIGNLQTEQTDKLLAIVGTRRASSRCQERVDRVIDELCQKGHHPVIVSGLAYGIDAAAHRSSLKHGLRTIAVVGHGLHLIYPAAHKQLASDIVQSGGALISEYPCTVAIHPSNFLKRNRIVAGMCQATLVAESAIKGGAMSTARTALSYNREVMAFPGRPEDAYSAGCNQLIKENVAALVENGLDVSRLLGYPEQKPQPQQGELPFFEPEGQASPILSELQKQGEMHIDELARATSIDPASLTALLLQLELEGKIRALPGQKYSLK</sequence>
<dbReference type="SUPFAM" id="SSF46785">
    <property type="entry name" value="Winged helix' DNA-binding domain"/>
    <property type="match status" value="1"/>
</dbReference>
<dbReference type="InterPro" id="IPR036390">
    <property type="entry name" value="WH_DNA-bd_sf"/>
</dbReference>
<reference evidence="4" key="2">
    <citation type="submission" date="2021-04" db="EMBL/GenBank/DDBJ databases">
        <authorList>
            <person name="Gilroy R."/>
        </authorList>
    </citation>
    <scope>NUCLEOTIDE SEQUENCE</scope>
    <source>
        <strain evidence="4">23274</strain>
    </source>
</reference>
<dbReference type="PANTHER" id="PTHR43022">
    <property type="entry name" value="PROTEIN SMF"/>
    <property type="match status" value="1"/>
</dbReference>
<comment type="similarity">
    <text evidence="1">Belongs to the DprA/Smf family.</text>
</comment>
<feature type="domain" description="Smf/DprA SLOG" evidence="2">
    <location>
        <begin position="86"/>
        <end position="292"/>
    </location>
</feature>
<dbReference type="Gene3D" id="1.10.10.10">
    <property type="entry name" value="Winged helix-like DNA-binding domain superfamily/Winged helix DNA-binding domain"/>
    <property type="match status" value="1"/>
</dbReference>
<dbReference type="GO" id="GO:0009294">
    <property type="term" value="P:DNA-mediated transformation"/>
    <property type="evidence" value="ECO:0007669"/>
    <property type="project" value="InterPro"/>
</dbReference>
<proteinExistence type="inferred from homology"/>
<dbReference type="EMBL" id="DXFT01000109">
    <property type="protein sequence ID" value="HIX03601.1"/>
    <property type="molecule type" value="Genomic_DNA"/>
</dbReference>
<dbReference type="Gene3D" id="3.40.50.450">
    <property type="match status" value="1"/>
</dbReference>
<evidence type="ECO:0000259" key="3">
    <source>
        <dbReference type="Pfam" id="PF17782"/>
    </source>
</evidence>
<dbReference type="InterPro" id="IPR057666">
    <property type="entry name" value="DrpA_SLOG"/>
</dbReference>
<dbReference type="Pfam" id="PF17782">
    <property type="entry name" value="WHD_DprA"/>
    <property type="match status" value="1"/>
</dbReference>
<gene>
    <name evidence="4" type="primary">dprA</name>
    <name evidence="4" type="ORF">H9863_05740</name>
</gene>
<dbReference type="InterPro" id="IPR003488">
    <property type="entry name" value="DprA"/>
</dbReference>
<accession>A0A9D1V027</accession>
<dbReference type="Pfam" id="PF02481">
    <property type="entry name" value="DNA_processg_A"/>
    <property type="match status" value="1"/>
</dbReference>
<evidence type="ECO:0000313" key="4">
    <source>
        <dbReference type="EMBL" id="HIX03601.1"/>
    </source>
</evidence>
<dbReference type="InterPro" id="IPR036388">
    <property type="entry name" value="WH-like_DNA-bd_sf"/>
</dbReference>
<evidence type="ECO:0000259" key="2">
    <source>
        <dbReference type="Pfam" id="PF02481"/>
    </source>
</evidence>
<name>A0A9D1V027_9BACT</name>
<dbReference type="NCBIfam" id="TIGR00732">
    <property type="entry name" value="dprA"/>
    <property type="match status" value="1"/>
</dbReference>
<evidence type="ECO:0000313" key="5">
    <source>
        <dbReference type="Proteomes" id="UP000824202"/>
    </source>
</evidence>
<dbReference type="SUPFAM" id="SSF102405">
    <property type="entry name" value="MCP/YpsA-like"/>
    <property type="match status" value="1"/>
</dbReference>
<dbReference type="AlphaFoldDB" id="A0A9D1V027"/>
<dbReference type="InterPro" id="IPR041614">
    <property type="entry name" value="DprA_WH"/>
</dbReference>